<accession>A0A517YM91</accession>
<gene>
    <name evidence="2" type="ORF">ETAA8_23190</name>
    <name evidence="3" type="ORF">ETAA8_65010</name>
</gene>
<proteinExistence type="predicted"/>
<dbReference type="KEGG" id="aagg:ETAA8_65010"/>
<keyword evidence="4" id="KW-1185">Reference proteome</keyword>
<protein>
    <submittedName>
        <fullName evidence="3">Uncharacterized protein</fullName>
    </submittedName>
</protein>
<dbReference type="EMBL" id="CP036274">
    <property type="protein sequence ID" value="QDU31347.1"/>
    <property type="molecule type" value="Genomic_DNA"/>
</dbReference>
<evidence type="ECO:0000313" key="4">
    <source>
        <dbReference type="Proteomes" id="UP000315017"/>
    </source>
</evidence>
<evidence type="ECO:0000313" key="2">
    <source>
        <dbReference type="EMBL" id="QDU27232.1"/>
    </source>
</evidence>
<evidence type="ECO:0000256" key="1">
    <source>
        <dbReference type="SAM" id="MobiDB-lite"/>
    </source>
</evidence>
<dbReference type="KEGG" id="aagg:ETAA8_23190"/>
<feature type="region of interest" description="Disordered" evidence="1">
    <location>
        <begin position="1"/>
        <end position="68"/>
    </location>
</feature>
<dbReference type="Proteomes" id="UP000315017">
    <property type="component" value="Chromosome"/>
</dbReference>
<dbReference type="EMBL" id="CP036274">
    <property type="protein sequence ID" value="QDU27232.1"/>
    <property type="molecule type" value="Genomic_DNA"/>
</dbReference>
<name>A0A517YM91_9BACT</name>
<reference evidence="3 4" key="1">
    <citation type="submission" date="2019-02" db="EMBL/GenBank/DDBJ databases">
        <title>Deep-cultivation of Planctomycetes and their phenomic and genomic characterization uncovers novel biology.</title>
        <authorList>
            <person name="Wiegand S."/>
            <person name="Jogler M."/>
            <person name="Boedeker C."/>
            <person name="Pinto D."/>
            <person name="Vollmers J."/>
            <person name="Rivas-Marin E."/>
            <person name="Kohn T."/>
            <person name="Peeters S.H."/>
            <person name="Heuer A."/>
            <person name="Rast P."/>
            <person name="Oberbeckmann S."/>
            <person name="Bunk B."/>
            <person name="Jeske O."/>
            <person name="Meyerdierks A."/>
            <person name="Storesund J.E."/>
            <person name="Kallscheuer N."/>
            <person name="Luecker S."/>
            <person name="Lage O.M."/>
            <person name="Pohl T."/>
            <person name="Merkel B.J."/>
            <person name="Hornburger P."/>
            <person name="Mueller R.-W."/>
            <person name="Bruemmer F."/>
            <person name="Labrenz M."/>
            <person name="Spormann A.M."/>
            <person name="Op den Camp H."/>
            <person name="Overmann J."/>
            <person name="Amann R."/>
            <person name="Jetten M.S.M."/>
            <person name="Mascher T."/>
            <person name="Medema M.H."/>
            <person name="Devos D.P."/>
            <person name="Kaster A.-K."/>
            <person name="Ovreas L."/>
            <person name="Rohde M."/>
            <person name="Galperin M.Y."/>
            <person name="Jogler C."/>
        </authorList>
    </citation>
    <scope>NUCLEOTIDE SEQUENCE [LARGE SCALE GENOMIC DNA]</scope>
    <source>
        <strain evidence="3 4">ETA_A8</strain>
    </source>
</reference>
<organism evidence="3 4">
    <name type="scientific">Anatilimnocola aggregata</name>
    <dbReference type="NCBI Taxonomy" id="2528021"/>
    <lineage>
        <taxon>Bacteria</taxon>
        <taxon>Pseudomonadati</taxon>
        <taxon>Planctomycetota</taxon>
        <taxon>Planctomycetia</taxon>
        <taxon>Pirellulales</taxon>
        <taxon>Pirellulaceae</taxon>
        <taxon>Anatilimnocola</taxon>
    </lineage>
</organism>
<sequence>MDLRETRSGLDASLPTGHQTHLGPKGKGESSMSGKRLLPRSRLGQASRDPGDTVKPGLVEPQSPRCNDQQAGYNGCISGCLSHTTKLSQLWQRIREGTGCNEQPQGLERGTYLALNVHYVGRRDRLRDASPTATETP</sequence>
<dbReference type="AlphaFoldDB" id="A0A517YM91"/>
<evidence type="ECO:0000313" key="3">
    <source>
        <dbReference type="EMBL" id="QDU31347.1"/>
    </source>
</evidence>